<feature type="transmembrane region" description="Helical" evidence="6">
    <location>
        <begin position="258"/>
        <end position="279"/>
    </location>
</feature>
<feature type="transmembrane region" description="Helical" evidence="6">
    <location>
        <begin position="377"/>
        <end position="397"/>
    </location>
</feature>
<keyword evidence="2" id="KW-1003">Cell membrane</keyword>
<accession>A0A7M1LH29</accession>
<keyword evidence="8" id="KW-1185">Reference proteome</keyword>
<feature type="transmembrane region" description="Helical" evidence="6">
    <location>
        <begin position="302"/>
        <end position="321"/>
    </location>
</feature>
<sequence length="505" mass="57882">MKAKILKSVYIGMTLNIIFFIIIGIMKFIINREFLINLGLENLGIMKIMLNLVSYINIAELGIYSAAAYALYDPIVKKDSIRLNIAVNTITFAYKIIVIAIFLLSLIVALFMPFILKDITITSEIYLYWGLFVASNLLTYLYAYKITLISANGEYNFVIIISNISLLIVSILQLIAIIKFRSFALFIASNFISVIISQIYYTKFIKSRFHIEKTDKKDMQIFKNLKYLIWHKLSYIILVNTDIILISMFVSIKLAGIYGSFIMITGTILSVVLMIRSILTPKVGRFIALNNKSEIYALFSKINYLFIAIACAIFVPLYFIIDDFVKIWLGDEIYLSNLTILLIMANFFISIFRISIDIFKEANGFFSDIKLPISEALINLVISLMLVFKYGLVGILIGTLVANFAIVLVAKPILAYRVCFEKNIYTVAKDYTISWMNCFIILGISSFIISKLNYEISNYLEFFKVGILYFLVTTTVCFTVLLPNKNFRALLLYIIRSFHSQEHKF</sequence>
<dbReference type="OrthoDB" id="8609648at2"/>
<gene>
    <name evidence="7" type="ORF">IMC76_02130</name>
</gene>
<name>A0A7M1LH29_9BACT</name>
<feature type="transmembrane region" description="Helical" evidence="6">
    <location>
        <begin position="50"/>
        <end position="72"/>
    </location>
</feature>
<reference evidence="7 8" key="1">
    <citation type="submission" date="2020-10" db="EMBL/GenBank/DDBJ databases">
        <title>Campylobacter and Helicobacter PacBio genomes.</title>
        <authorList>
            <person name="Lane C."/>
        </authorList>
    </citation>
    <scope>NUCLEOTIDE SEQUENCE [LARGE SCALE GENOMIC DNA]</scope>
    <source>
        <strain evidence="7 8">2016D-0077</strain>
    </source>
</reference>
<feature type="transmembrane region" description="Helical" evidence="6">
    <location>
        <begin position="403"/>
        <end position="420"/>
    </location>
</feature>
<evidence type="ECO:0000313" key="7">
    <source>
        <dbReference type="EMBL" id="QOQ87631.1"/>
    </source>
</evidence>
<feature type="transmembrane region" description="Helical" evidence="6">
    <location>
        <begin position="233"/>
        <end position="252"/>
    </location>
</feature>
<organism evidence="7 8">
    <name type="scientific">Campylobacter corcagiensis</name>
    <dbReference type="NCBI Taxonomy" id="1448857"/>
    <lineage>
        <taxon>Bacteria</taxon>
        <taxon>Pseudomonadati</taxon>
        <taxon>Campylobacterota</taxon>
        <taxon>Epsilonproteobacteria</taxon>
        <taxon>Campylobacterales</taxon>
        <taxon>Campylobacteraceae</taxon>
        <taxon>Campylobacter</taxon>
    </lineage>
</organism>
<dbReference type="PANTHER" id="PTHR30250">
    <property type="entry name" value="PST FAMILY PREDICTED COLANIC ACID TRANSPORTER"/>
    <property type="match status" value="1"/>
</dbReference>
<feature type="transmembrane region" description="Helical" evidence="6">
    <location>
        <begin position="92"/>
        <end position="114"/>
    </location>
</feature>
<keyword evidence="4 6" id="KW-1133">Transmembrane helix</keyword>
<feature type="transmembrane region" description="Helical" evidence="6">
    <location>
        <begin position="126"/>
        <end position="143"/>
    </location>
</feature>
<evidence type="ECO:0000256" key="2">
    <source>
        <dbReference type="ARBA" id="ARBA00022475"/>
    </source>
</evidence>
<dbReference type="InterPro" id="IPR050833">
    <property type="entry name" value="Poly_Biosynth_Transport"/>
</dbReference>
<dbReference type="Proteomes" id="UP000594749">
    <property type="component" value="Chromosome"/>
</dbReference>
<evidence type="ECO:0000313" key="8">
    <source>
        <dbReference type="Proteomes" id="UP000594749"/>
    </source>
</evidence>
<feature type="transmembrane region" description="Helical" evidence="6">
    <location>
        <begin position="9"/>
        <end position="30"/>
    </location>
</feature>
<evidence type="ECO:0000256" key="4">
    <source>
        <dbReference type="ARBA" id="ARBA00022989"/>
    </source>
</evidence>
<keyword evidence="5 6" id="KW-0472">Membrane</keyword>
<feature type="transmembrane region" description="Helical" evidence="6">
    <location>
        <begin position="183"/>
        <end position="201"/>
    </location>
</feature>
<dbReference type="RefSeq" id="WP_025802729.1">
    <property type="nucleotide sequence ID" value="NZ_CP053842.1"/>
</dbReference>
<feature type="transmembrane region" description="Helical" evidence="6">
    <location>
        <begin position="462"/>
        <end position="482"/>
    </location>
</feature>
<feature type="transmembrane region" description="Helical" evidence="6">
    <location>
        <begin position="333"/>
        <end position="356"/>
    </location>
</feature>
<dbReference type="AlphaFoldDB" id="A0A7M1LH29"/>
<protein>
    <submittedName>
        <fullName evidence="7">Polysaccharide biosynthesis protein</fullName>
    </submittedName>
</protein>
<evidence type="ECO:0000256" key="5">
    <source>
        <dbReference type="ARBA" id="ARBA00023136"/>
    </source>
</evidence>
<feature type="transmembrane region" description="Helical" evidence="6">
    <location>
        <begin position="155"/>
        <end position="177"/>
    </location>
</feature>
<evidence type="ECO:0000256" key="6">
    <source>
        <dbReference type="SAM" id="Phobius"/>
    </source>
</evidence>
<dbReference type="GO" id="GO:0005886">
    <property type="term" value="C:plasma membrane"/>
    <property type="evidence" value="ECO:0007669"/>
    <property type="project" value="UniProtKB-SubCell"/>
</dbReference>
<keyword evidence="3 6" id="KW-0812">Transmembrane</keyword>
<dbReference type="PANTHER" id="PTHR30250:SF26">
    <property type="entry name" value="PSMA PROTEIN"/>
    <property type="match status" value="1"/>
</dbReference>
<evidence type="ECO:0000256" key="3">
    <source>
        <dbReference type="ARBA" id="ARBA00022692"/>
    </source>
</evidence>
<comment type="subcellular location">
    <subcellularLocation>
        <location evidence="1">Cell membrane</location>
        <topology evidence="1">Multi-pass membrane protein</topology>
    </subcellularLocation>
</comment>
<feature type="transmembrane region" description="Helical" evidence="6">
    <location>
        <begin position="432"/>
        <end position="450"/>
    </location>
</feature>
<dbReference type="EMBL" id="CP063078">
    <property type="protein sequence ID" value="QOQ87631.1"/>
    <property type="molecule type" value="Genomic_DNA"/>
</dbReference>
<proteinExistence type="predicted"/>
<evidence type="ECO:0000256" key="1">
    <source>
        <dbReference type="ARBA" id="ARBA00004651"/>
    </source>
</evidence>